<evidence type="ECO:0000259" key="1">
    <source>
        <dbReference type="Pfam" id="PF04773"/>
    </source>
</evidence>
<proteinExistence type="predicted"/>
<dbReference type="Proteomes" id="UP000321039">
    <property type="component" value="Unassembled WGS sequence"/>
</dbReference>
<dbReference type="Pfam" id="PF04773">
    <property type="entry name" value="FecR"/>
    <property type="match status" value="1"/>
</dbReference>
<dbReference type="AlphaFoldDB" id="A0A5C8ZM46"/>
<name>A0A5C8ZM46_9GAMM</name>
<dbReference type="EMBL" id="VRZA01000010">
    <property type="protein sequence ID" value="TXS89553.1"/>
    <property type="molecule type" value="Genomic_DNA"/>
</dbReference>
<dbReference type="RefSeq" id="WP_148070245.1">
    <property type="nucleotide sequence ID" value="NZ_VRZA01000010.1"/>
</dbReference>
<evidence type="ECO:0000313" key="2">
    <source>
        <dbReference type="EMBL" id="TXS89553.1"/>
    </source>
</evidence>
<gene>
    <name evidence="2" type="ORF">FV139_19900</name>
</gene>
<sequence length="148" mass="15344">MGGLAAVVLAVLVIWGPRAVAADAAGMIKTVKGDVTVLRESNELPAQVGMSLYSADSLRTGRDSSVGITLADNTVLSAGPDSLLELEHFQFDPRTREGAIEARLERGSLSAISGSIAKTSPEAVRFSTSTITLGVRGTRFILEAGGSD</sequence>
<organism evidence="2 3">
    <name type="scientific">Parahaliea maris</name>
    <dbReference type="NCBI Taxonomy" id="2716870"/>
    <lineage>
        <taxon>Bacteria</taxon>
        <taxon>Pseudomonadati</taxon>
        <taxon>Pseudomonadota</taxon>
        <taxon>Gammaproteobacteria</taxon>
        <taxon>Cellvibrionales</taxon>
        <taxon>Halieaceae</taxon>
        <taxon>Parahaliea</taxon>
    </lineage>
</organism>
<dbReference type="InterPro" id="IPR006860">
    <property type="entry name" value="FecR"/>
</dbReference>
<accession>A0A5C8ZM46</accession>
<keyword evidence="3" id="KW-1185">Reference proteome</keyword>
<reference evidence="2 3" key="1">
    <citation type="submission" date="2019-08" db="EMBL/GenBank/DDBJ databases">
        <title>Parahaliea maris sp. nov., isolated from the surface seawater.</title>
        <authorList>
            <person name="Liu Y."/>
        </authorList>
    </citation>
    <scope>NUCLEOTIDE SEQUENCE [LARGE SCALE GENOMIC DNA]</scope>
    <source>
        <strain evidence="2 3">HSLHS9</strain>
    </source>
</reference>
<dbReference type="PANTHER" id="PTHR38731">
    <property type="entry name" value="LIPL45-RELATED LIPOPROTEIN-RELATED"/>
    <property type="match status" value="1"/>
</dbReference>
<protein>
    <submittedName>
        <fullName evidence="2">FecR domain-containing protein</fullName>
    </submittedName>
</protein>
<feature type="domain" description="FecR protein" evidence="1">
    <location>
        <begin position="56"/>
        <end position="145"/>
    </location>
</feature>
<evidence type="ECO:0000313" key="3">
    <source>
        <dbReference type="Proteomes" id="UP000321039"/>
    </source>
</evidence>
<comment type="caution">
    <text evidence="2">The sequence shown here is derived from an EMBL/GenBank/DDBJ whole genome shotgun (WGS) entry which is preliminary data.</text>
</comment>